<sequence length="97" mass="10995">MSVTSTRKPRIRDDIEKEDAFRGLCATVRANPSGALSSLVHMCKAIASWHHIRSEDLHNDICQVLKGFKQMLNNGAWEQCMSALEPPEKEKLLNYLI</sequence>
<accession>A0A438ETW2</accession>
<dbReference type="InterPro" id="IPR011989">
    <property type="entry name" value="ARM-like"/>
</dbReference>
<organism evidence="1 2">
    <name type="scientific">Vitis vinifera</name>
    <name type="common">Grape</name>
    <dbReference type="NCBI Taxonomy" id="29760"/>
    <lineage>
        <taxon>Eukaryota</taxon>
        <taxon>Viridiplantae</taxon>
        <taxon>Streptophyta</taxon>
        <taxon>Embryophyta</taxon>
        <taxon>Tracheophyta</taxon>
        <taxon>Spermatophyta</taxon>
        <taxon>Magnoliopsida</taxon>
        <taxon>eudicotyledons</taxon>
        <taxon>Gunneridae</taxon>
        <taxon>Pentapetalae</taxon>
        <taxon>rosids</taxon>
        <taxon>Vitales</taxon>
        <taxon>Vitaceae</taxon>
        <taxon>Viteae</taxon>
        <taxon>Vitis</taxon>
    </lineage>
</organism>
<dbReference type="InterPro" id="IPR016024">
    <property type="entry name" value="ARM-type_fold"/>
</dbReference>
<dbReference type="SUPFAM" id="SSF48371">
    <property type="entry name" value="ARM repeat"/>
    <property type="match status" value="1"/>
</dbReference>
<reference evidence="1 2" key="1">
    <citation type="journal article" date="2018" name="PLoS Genet.">
        <title>Population sequencing reveals clonal diversity and ancestral inbreeding in the grapevine cultivar Chardonnay.</title>
        <authorList>
            <person name="Roach M.J."/>
            <person name="Johnson D.L."/>
            <person name="Bohlmann J."/>
            <person name="van Vuuren H.J."/>
            <person name="Jones S.J."/>
            <person name="Pretorius I.S."/>
            <person name="Schmidt S.A."/>
            <person name="Borneman A.R."/>
        </authorList>
    </citation>
    <scope>NUCLEOTIDE SEQUENCE [LARGE SCALE GENOMIC DNA]</scope>
    <source>
        <strain evidence="2">cv. Chardonnay</strain>
        <tissue evidence="1">Leaf</tissue>
    </source>
</reference>
<gene>
    <name evidence="1" type="primary">TRN1_13</name>
    <name evidence="1" type="ORF">CK203_077621</name>
</gene>
<protein>
    <submittedName>
        <fullName evidence="1">Transportin-1</fullName>
    </submittedName>
</protein>
<dbReference type="OrthoDB" id="951172at2759"/>
<name>A0A438ETW2_VITVI</name>
<evidence type="ECO:0000313" key="1">
    <source>
        <dbReference type="EMBL" id="RVW51082.1"/>
    </source>
</evidence>
<proteinExistence type="predicted"/>
<dbReference type="Proteomes" id="UP000288805">
    <property type="component" value="Unassembled WGS sequence"/>
</dbReference>
<comment type="caution">
    <text evidence="1">The sequence shown here is derived from an EMBL/GenBank/DDBJ whole genome shotgun (WGS) entry which is preliminary data.</text>
</comment>
<dbReference type="AlphaFoldDB" id="A0A438ETW2"/>
<dbReference type="Gene3D" id="1.25.10.10">
    <property type="entry name" value="Leucine-rich Repeat Variant"/>
    <property type="match status" value="1"/>
</dbReference>
<dbReference type="EMBL" id="QGNW01001188">
    <property type="protein sequence ID" value="RVW51082.1"/>
    <property type="molecule type" value="Genomic_DNA"/>
</dbReference>
<evidence type="ECO:0000313" key="2">
    <source>
        <dbReference type="Proteomes" id="UP000288805"/>
    </source>
</evidence>